<sequence length="246" mass="28732">MLNSLFQIWIRGRTSRIYSFVKKKPLIFNSFVYGSFYTAAEFLQQTYNTRIKILEEMKESEKLHTETSSDSLSVMESSSGVNYSSTYKKESSQWIKNANSMLEGYNWPVIQRYIAYGYFMAGPILHGWYVWLDKTYQGTAAKVIMKKLLCDQFILTPPLIVLFFTSMSWMEGKDDLLQECKAKFVKTFQTSCLYWIPVQFINFLVVSPPFRVLFVSIASFCWVNILCHLKRTPISSTDSHDFKIQK</sequence>
<evidence type="ECO:0000256" key="4">
    <source>
        <dbReference type="ARBA" id="ARBA00022989"/>
    </source>
</evidence>
<dbReference type="GO" id="GO:0016020">
    <property type="term" value="C:membrane"/>
    <property type="evidence" value="ECO:0007669"/>
    <property type="project" value="UniProtKB-SubCell"/>
</dbReference>
<feature type="transmembrane region" description="Helical" evidence="6">
    <location>
        <begin position="113"/>
        <end position="132"/>
    </location>
</feature>
<accession>A0AA39FP39</accession>
<dbReference type="Pfam" id="PF04117">
    <property type="entry name" value="Mpv17_PMP22"/>
    <property type="match status" value="1"/>
</dbReference>
<dbReference type="GO" id="GO:0005739">
    <property type="term" value="C:mitochondrion"/>
    <property type="evidence" value="ECO:0007669"/>
    <property type="project" value="TreeGrafter"/>
</dbReference>
<comment type="similarity">
    <text evidence="2 6">Belongs to the peroxisomal membrane protein PXMP2/4 family.</text>
</comment>
<evidence type="ECO:0000313" key="7">
    <source>
        <dbReference type="EMBL" id="KAK0173212.1"/>
    </source>
</evidence>
<protein>
    <recommendedName>
        <fullName evidence="9">Mpv17-like protein 2</fullName>
    </recommendedName>
</protein>
<keyword evidence="3 6" id="KW-0812">Transmembrane</keyword>
<gene>
    <name evidence="7" type="ORF">PV328_006445</name>
</gene>
<dbReference type="PANTHER" id="PTHR11266">
    <property type="entry name" value="PEROXISOMAL MEMBRANE PROTEIN 2, PXMP2 MPV17"/>
    <property type="match status" value="1"/>
</dbReference>
<evidence type="ECO:0008006" key="9">
    <source>
        <dbReference type="Google" id="ProtNLM"/>
    </source>
</evidence>
<dbReference type="AlphaFoldDB" id="A0AA39FP39"/>
<reference evidence="7" key="1">
    <citation type="journal article" date="2023" name="bioRxiv">
        <title>Scaffold-level genome assemblies of two parasitoid biocontrol wasps reveal the parthenogenesis mechanism and an associated novel virus.</title>
        <authorList>
            <person name="Inwood S."/>
            <person name="Skelly J."/>
            <person name="Guhlin J."/>
            <person name="Harrop T."/>
            <person name="Goldson S."/>
            <person name="Dearden P."/>
        </authorList>
    </citation>
    <scope>NUCLEOTIDE SEQUENCE</scope>
    <source>
        <strain evidence="7">Irish</strain>
        <tissue evidence="7">Whole body</tissue>
    </source>
</reference>
<evidence type="ECO:0000256" key="2">
    <source>
        <dbReference type="ARBA" id="ARBA00006824"/>
    </source>
</evidence>
<feature type="transmembrane region" description="Helical" evidence="6">
    <location>
        <begin position="153"/>
        <end position="170"/>
    </location>
</feature>
<reference evidence="7" key="2">
    <citation type="submission" date="2023-03" db="EMBL/GenBank/DDBJ databases">
        <authorList>
            <person name="Inwood S.N."/>
            <person name="Skelly J.G."/>
            <person name="Guhlin J."/>
            <person name="Harrop T.W.R."/>
            <person name="Goldson S.G."/>
            <person name="Dearden P.K."/>
        </authorList>
    </citation>
    <scope>NUCLEOTIDE SEQUENCE</scope>
    <source>
        <strain evidence="7">Irish</strain>
        <tissue evidence="7">Whole body</tissue>
    </source>
</reference>
<evidence type="ECO:0000256" key="3">
    <source>
        <dbReference type="ARBA" id="ARBA00022692"/>
    </source>
</evidence>
<proteinExistence type="inferred from homology"/>
<evidence type="ECO:0000256" key="5">
    <source>
        <dbReference type="ARBA" id="ARBA00023136"/>
    </source>
</evidence>
<comment type="caution">
    <text evidence="7">The sequence shown here is derived from an EMBL/GenBank/DDBJ whole genome shotgun (WGS) entry which is preliminary data.</text>
</comment>
<comment type="subcellular location">
    <subcellularLocation>
        <location evidence="1">Membrane</location>
        <topology evidence="1">Multi-pass membrane protein</topology>
    </subcellularLocation>
</comment>
<evidence type="ECO:0000256" key="1">
    <source>
        <dbReference type="ARBA" id="ARBA00004141"/>
    </source>
</evidence>
<dbReference type="EMBL" id="JAQQBS010000002">
    <property type="protein sequence ID" value="KAK0173212.1"/>
    <property type="molecule type" value="Genomic_DNA"/>
</dbReference>
<dbReference type="Proteomes" id="UP001168990">
    <property type="component" value="Unassembled WGS sequence"/>
</dbReference>
<dbReference type="PANTHER" id="PTHR11266:SF85">
    <property type="entry name" value="MPV17-LIKE PROTEIN"/>
    <property type="match status" value="1"/>
</dbReference>
<organism evidence="7 8">
    <name type="scientific">Microctonus aethiopoides</name>
    <dbReference type="NCBI Taxonomy" id="144406"/>
    <lineage>
        <taxon>Eukaryota</taxon>
        <taxon>Metazoa</taxon>
        <taxon>Ecdysozoa</taxon>
        <taxon>Arthropoda</taxon>
        <taxon>Hexapoda</taxon>
        <taxon>Insecta</taxon>
        <taxon>Pterygota</taxon>
        <taxon>Neoptera</taxon>
        <taxon>Endopterygota</taxon>
        <taxon>Hymenoptera</taxon>
        <taxon>Apocrita</taxon>
        <taxon>Ichneumonoidea</taxon>
        <taxon>Braconidae</taxon>
        <taxon>Euphorinae</taxon>
        <taxon>Microctonus</taxon>
    </lineage>
</organism>
<name>A0AA39FP39_9HYME</name>
<evidence type="ECO:0000313" key="8">
    <source>
        <dbReference type="Proteomes" id="UP001168990"/>
    </source>
</evidence>
<keyword evidence="8" id="KW-1185">Reference proteome</keyword>
<dbReference type="InterPro" id="IPR007248">
    <property type="entry name" value="Mpv17_PMP22"/>
</dbReference>
<keyword evidence="5 6" id="KW-0472">Membrane</keyword>
<evidence type="ECO:0000256" key="6">
    <source>
        <dbReference type="RuleBase" id="RU363053"/>
    </source>
</evidence>
<keyword evidence="4 6" id="KW-1133">Transmembrane helix</keyword>